<keyword evidence="1" id="KW-0812">Transmembrane</keyword>
<evidence type="ECO:0000313" key="2">
    <source>
        <dbReference type="EMBL" id="MFC4721276.1"/>
    </source>
</evidence>
<sequence>MLGIILIYFIGKQFYTLAEDFNKNKWLYAILSVVIYYVAGFIFGTILAVLDLIFEWGIDWDNNFGLNLLGIPIGLLADWGFYYMLKKKWEQSTVLIKDEIQNIGKNTED</sequence>
<evidence type="ECO:0000313" key="3">
    <source>
        <dbReference type="Proteomes" id="UP001595953"/>
    </source>
</evidence>
<dbReference type="Proteomes" id="UP001595953">
    <property type="component" value="Unassembled WGS sequence"/>
</dbReference>
<gene>
    <name evidence="2" type="ORF">ACFO5O_03000</name>
</gene>
<dbReference type="RefSeq" id="WP_387960825.1">
    <property type="nucleotide sequence ID" value="NZ_JBHSGP010000005.1"/>
</dbReference>
<name>A0ABV9MZ40_9FLAO</name>
<dbReference type="EMBL" id="JBHSGP010000005">
    <property type="protein sequence ID" value="MFC4721276.1"/>
    <property type="molecule type" value="Genomic_DNA"/>
</dbReference>
<evidence type="ECO:0000256" key="1">
    <source>
        <dbReference type="SAM" id="Phobius"/>
    </source>
</evidence>
<keyword evidence="3" id="KW-1185">Reference proteome</keyword>
<reference evidence="3" key="1">
    <citation type="journal article" date="2019" name="Int. J. Syst. Evol. Microbiol.">
        <title>The Global Catalogue of Microorganisms (GCM) 10K type strain sequencing project: providing services to taxonomists for standard genome sequencing and annotation.</title>
        <authorList>
            <consortium name="The Broad Institute Genomics Platform"/>
            <consortium name="The Broad Institute Genome Sequencing Center for Infectious Disease"/>
            <person name="Wu L."/>
            <person name="Ma J."/>
        </authorList>
    </citation>
    <scope>NUCLEOTIDE SEQUENCE [LARGE SCALE GENOMIC DNA]</scope>
    <source>
        <strain evidence="3">CCUG 63682</strain>
    </source>
</reference>
<comment type="caution">
    <text evidence="2">The sequence shown here is derived from an EMBL/GenBank/DDBJ whole genome shotgun (WGS) entry which is preliminary data.</text>
</comment>
<organism evidence="2 3">
    <name type="scientific">Geojedonia litorea</name>
    <dbReference type="NCBI Taxonomy" id="1268269"/>
    <lineage>
        <taxon>Bacteria</taxon>
        <taxon>Pseudomonadati</taxon>
        <taxon>Bacteroidota</taxon>
        <taxon>Flavobacteriia</taxon>
        <taxon>Flavobacteriales</taxon>
        <taxon>Flavobacteriaceae</taxon>
        <taxon>Geojedonia</taxon>
    </lineage>
</organism>
<keyword evidence="1" id="KW-1133">Transmembrane helix</keyword>
<accession>A0ABV9MZ40</accession>
<proteinExistence type="predicted"/>
<protein>
    <submittedName>
        <fullName evidence="2">Uncharacterized protein</fullName>
    </submittedName>
</protein>
<keyword evidence="1" id="KW-0472">Membrane</keyword>
<feature type="transmembrane region" description="Helical" evidence="1">
    <location>
        <begin position="26"/>
        <end position="54"/>
    </location>
</feature>
<feature type="transmembrane region" description="Helical" evidence="1">
    <location>
        <begin position="66"/>
        <end position="85"/>
    </location>
</feature>